<feature type="region of interest" description="Disordered" evidence="1">
    <location>
        <begin position="1"/>
        <end position="24"/>
    </location>
</feature>
<dbReference type="EMBL" id="CP017146">
    <property type="protein sequence ID" value="QHO69852.1"/>
    <property type="molecule type" value="Genomic_DNA"/>
</dbReference>
<evidence type="ECO:0000313" key="4">
    <source>
        <dbReference type="Proteomes" id="UP000464507"/>
    </source>
</evidence>
<feature type="transmembrane region" description="Helical" evidence="2">
    <location>
        <begin position="34"/>
        <end position="53"/>
    </location>
</feature>
<evidence type="ECO:0000313" key="3">
    <source>
        <dbReference type="EMBL" id="QHO69852.1"/>
    </source>
</evidence>
<organism evidence="3 4">
    <name type="scientific">Marisediminicola antarctica</name>
    <dbReference type="NCBI Taxonomy" id="674079"/>
    <lineage>
        <taxon>Bacteria</taxon>
        <taxon>Bacillati</taxon>
        <taxon>Actinomycetota</taxon>
        <taxon>Actinomycetes</taxon>
        <taxon>Micrococcales</taxon>
        <taxon>Microbacteriaceae</taxon>
        <taxon>Marisediminicola</taxon>
    </lineage>
</organism>
<proteinExistence type="predicted"/>
<keyword evidence="2" id="KW-1133">Transmembrane helix</keyword>
<protein>
    <submittedName>
        <fullName evidence="3">Uncharacterized protein</fullName>
    </submittedName>
</protein>
<dbReference type="AlphaFoldDB" id="A0A7L5AIG8"/>
<dbReference type="KEGG" id="mant:BHD05_09570"/>
<evidence type="ECO:0000256" key="2">
    <source>
        <dbReference type="SAM" id="Phobius"/>
    </source>
</evidence>
<accession>A0A7L5AIG8</accession>
<keyword evidence="2" id="KW-0812">Transmembrane</keyword>
<reference evidence="3 4" key="1">
    <citation type="submission" date="2016-09" db="EMBL/GenBank/DDBJ databases">
        <title>Complete genome sequence of microbes from the polar regions.</title>
        <authorList>
            <person name="Liao L."/>
            <person name="Chen B."/>
        </authorList>
    </citation>
    <scope>NUCLEOTIDE SEQUENCE [LARGE SCALE GENOMIC DNA]</scope>
    <source>
        <strain evidence="3 4">ZS314</strain>
    </source>
</reference>
<dbReference type="Proteomes" id="UP000464507">
    <property type="component" value="Chromosome"/>
</dbReference>
<gene>
    <name evidence="3" type="ORF">BHD05_09570</name>
</gene>
<feature type="region of interest" description="Disordered" evidence="1">
    <location>
        <begin position="58"/>
        <end position="82"/>
    </location>
</feature>
<keyword evidence="4" id="KW-1185">Reference proteome</keyword>
<evidence type="ECO:0000256" key="1">
    <source>
        <dbReference type="SAM" id="MobiDB-lite"/>
    </source>
</evidence>
<keyword evidence="2" id="KW-0472">Membrane</keyword>
<dbReference type="RefSeq" id="WP_161886227.1">
    <property type="nucleotide sequence ID" value="NZ_CP017146.1"/>
</dbReference>
<sequence length="82" mass="8676">MPSGSSHSFDVHPDSANRNSANRKAPLAVVTQTLVYRVAMVILVRVVRLLAAITRATDAALPQPEAPRTSSGGLHHPHCAAN</sequence>
<name>A0A7L5AIG8_9MICO</name>